<dbReference type="NCBIfam" id="NF041131">
    <property type="entry name" value="RicT_YaaT_fam"/>
    <property type="match status" value="1"/>
</dbReference>
<feature type="domain" description="PSP1 C-terminal" evidence="1">
    <location>
        <begin position="62"/>
        <end position="147"/>
    </location>
</feature>
<gene>
    <name evidence="2" type="ORF">A2319_02665</name>
</gene>
<name>A0A1G2BDC7_9BACT</name>
<protein>
    <recommendedName>
        <fullName evidence="1">PSP1 C-terminal domain-containing protein</fullName>
    </recommendedName>
</protein>
<dbReference type="EMBL" id="MHKI01000011">
    <property type="protein sequence ID" value="OGY87151.1"/>
    <property type="molecule type" value="Genomic_DNA"/>
</dbReference>
<dbReference type="InterPro" id="IPR047767">
    <property type="entry name" value="PSP1-like"/>
</dbReference>
<proteinExistence type="predicted"/>
<evidence type="ECO:0000259" key="1">
    <source>
        <dbReference type="PROSITE" id="PS51411"/>
    </source>
</evidence>
<dbReference type="InterPro" id="IPR007557">
    <property type="entry name" value="PSP1_C"/>
</dbReference>
<dbReference type="PANTHER" id="PTHR43830">
    <property type="entry name" value="PROTEIN PSP1"/>
    <property type="match status" value="1"/>
</dbReference>
<dbReference type="Pfam" id="PF04468">
    <property type="entry name" value="PSP1"/>
    <property type="match status" value="1"/>
</dbReference>
<dbReference type="PANTHER" id="PTHR43830:SF3">
    <property type="entry name" value="PROTEIN PSP1"/>
    <property type="match status" value="1"/>
</dbReference>
<comment type="caution">
    <text evidence="2">The sequence shown here is derived from an EMBL/GenBank/DDBJ whole genome shotgun (WGS) entry which is preliminary data.</text>
</comment>
<evidence type="ECO:0000313" key="3">
    <source>
        <dbReference type="Proteomes" id="UP000176420"/>
    </source>
</evidence>
<sequence>MAQVKIVEIQFHSWDRSYFFSPTGFDLKVGDRAVVETSMGLEVGKIMGFGQVEETELEESLSLIKRLPTVSDLQVLTKQAEKKPDAIKTARDIVHELGLPMKIIDASFSFDDTRLVFAFTAGSRVDFRELVRKLQGVFNRQIRLQQIGSRDVVAQNGGLGPCGRVACCATWLKELGNVNSDFIAVQQLEHRGSDRLSGLCGRLKCCLAYEAEGYQACGKKMPEIGAQIKTKNYGAGTVIARNILMHELTIKDQDGKKVNIPFGCKRVGCSGCVANKRAKDS</sequence>
<dbReference type="Proteomes" id="UP000176420">
    <property type="component" value="Unassembled WGS sequence"/>
</dbReference>
<dbReference type="GO" id="GO:0005737">
    <property type="term" value="C:cytoplasm"/>
    <property type="evidence" value="ECO:0007669"/>
    <property type="project" value="TreeGrafter"/>
</dbReference>
<dbReference type="PROSITE" id="PS51411">
    <property type="entry name" value="PSP1_C"/>
    <property type="match status" value="1"/>
</dbReference>
<accession>A0A1G2BDC7</accession>
<evidence type="ECO:0000313" key="2">
    <source>
        <dbReference type="EMBL" id="OGY87151.1"/>
    </source>
</evidence>
<organism evidence="2 3">
    <name type="scientific">Candidatus Kerfeldbacteria bacterium RIFOXYB2_FULL_38_14</name>
    <dbReference type="NCBI Taxonomy" id="1798547"/>
    <lineage>
        <taxon>Bacteria</taxon>
        <taxon>Candidatus Kerfeldiibacteriota</taxon>
    </lineage>
</organism>
<dbReference type="AlphaFoldDB" id="A0A1G2BDC7"/>
<reference evidence="2 3" key="1">
    <citation type="journal article" date="2016" name="Nat. Commun.">
        <title>Thousands of microbial genomes shed light on interconnected biogeochemical processes in an aquifer system.</title>
        <authorList>
            <person name="Anantharaman K."/>
            <person name="Brown C.T."/>
            <person name="Hug L.A."/>
            <person name="Sharon I."/>
            <person name="Castelle C.J."/>
            <person name="Probst A.J."/>
            <person name="Thomas B.C."/>
            <person name="Singh A."/>
            <person name="Wilkins M.J."/>
            <person name="Karaoz U."/>
            <person name="Brodie E.L."/>
            <person name="Williams K.H."/>
            <person name="Hubbard S.S."/>
            <person name="Banfield J.F."/>
        </authorList>
    </citation>
    <scope>NUCLEOTIDE SEQUENCE [LARGE SCALE GENOMIC DNA]</scope>
</reference>